<name>A0AC61QNQ4_9BACT</name>
<keyword evidence="1" id="KW-0067">ATP-binding</keyword>
<protein>
    <submittedName>
        <fullName evidence="1">ATP-binding protein</fullName>
    </submittedName>
</protein>
<gene>
    <name evidence="1" type="ORF">E5358_10460</name>
</gene>
<sequence length="444" mass="50588">MLLRFIAENILSFKDAVEFNTFPSSRSHSHDWHKVQCDYVTALRMTAIYGANGAGKSNLLKCIALLRKMVASEKIGDLSIRDDLYFKLDTGGKDSPSELAIEFFANGYVFYYHLAFQNLRIQDEELYLSGKKSDTIIFSRKGEALEIRPEFIEAAGNVNFFAGFTETAKRMIRPDMLAISFFGNYYPNEIPLVREAFNWFRNMQVVVPSMSTGLLPHTLDVDKEFASLVNQILPELKTGITKLDVKREILSEDDIKGDSQWIKAAAFLKNNPGTIRTLRSDNGDVSNLVLENGDFILKKMQPIHTDSNGKEVELDFIEESDGTRRIIEYMPLLYSVLKHDKVFVVDEIERSIHPIMIKNIISKISASLEAKGQLIFTTHESCLLDQTIFRPDEIWFAQKDVCQSTRLYPLSDYNIHKTANIENGYLNGRYGGIPFLSNLADLKW</sequence>
<evidence type="ECO:0000313" key="2">
    <source>
        <dbReference type="Proteomes" id="UP000308886"/>
    </source>
</evidence>
<accession>A0AC61QNQ4</accession>
<evidence type="ECO:0000313" key="1">
    <source>
        <dbReference type="EMBL" id="TGX81398.1"/>
    </source>
</evidence>
<dbReference type="Proteomes" id="UP000308886">
    <property type="component" value="Unassembled WGS sequence"/>
</dbReference>
<reference evidence="1" key="1">
    <citation type="submission" date="2019-04" db="EMBL/GenBank/DDBJ databases">
        <title>Microbes associate with the intestines of laboratory mice.</title>
        <authorList>
            <person name="Navarre W."/>
            <person name="Wong E."/>
            <person name="Huang K."/>
            <person name="Tropini C."/>
            <person name="Ng K."/>
            <person name="Yu B."/>
        </authorList>
    </citation>
    <scope>NUCLEOTIDE SEQUENCE</scope>
    <source>
        <strain evidence="1">NM73_A23</strain>
    </source>
</reference>
<dbReference type="EMBL" id="SRZC01000017">
    <property type="protein sequence ID" value="TGX81398.1"/>
    <property type="molecule type" value="Genomic_DNA"/>
</dbReference>
<proteinExistence type="predicted"/>
<organism evidence="1 2">
    <name type="scientific">Palleniella muris</name>
    <dbReference type="NCBI Taxonomy" id="3038145"/>
    <lineage>
        <taxon>Bacteria</taxon>
        <taxon>Pseudomonadati</taxon>
        <taxon>Bacteroidota</taxon>
        <taxon>Bacteroidia</taxon>
        <taxon>Bacteroidales</taxon>
        <taxon>Prevotellaceae</taxon>
        <taxon>Palleniella</taxon>
    </lineage>
</organism>
<keyword evidence="1" id="KW-0547">Nucleotide-binding</keyword>
<comment type="caution">
    <text evidence="1">The sequence shown here is derived from an EMBL/GenBank/DDBJ whole genome shotgun (WGS) entry which is preliminary data.</text>
</comment>
<keyword evidence="2" id="KW-1185">Reference proteome</keyword>